<dbReference type="Proteomes" id="UP000235371">
    <property type="component" value="Unassembled WGS sequence"/>
</dbReference>
<dbReference type="RefSeq" id="XP_024741609.1">
    <property type="nucleotide sequence ID" value="XM_024886412.1"/>
</dbReference>
<evidence type="ECO:0000313" key="4">
    <source>
        <dbReference type="EMBL" id="PMD64705.1"/>
    </source>
</evidence>
<dbReference type="Pfam" id="PF22939">
    <property type="entry name" value="WHD_GPIID"/>
    <property type="match status" value="1"/>
</dbReference>
<dbReference type="SUPFAM" id="SSF52540">
    <property type="entry name" value="P-loop containing nucleoside triphosphate hydrolases"/>
    <property type="match status" value="1"/>
</dbReference>
<dbReference type="InterPro" id="IPR054471">
    <property type="entry name" value="GPIID_WHD"/>
</dbReference>
<evidence type="ECO:0000259" key="2">
    <source>
        <dbReference type="Pfam" id="PF22939"/>
    </source>
</evidence>
<organism evidence="4 5">
    <name type="scientific">Hyaloscypha bicolor E</name>
    <dbReference type="NCBI Taxonomy" id="1095630"/>
    <lineage>
        <taxon>Eukaryota</taxon>
        <taxon>Fungi</taxon>
        <taxon>Dikarya</taxon>
        <taxon>Ascomycota</taxon>
        <taxon>Pezizomycotina</taxon>
        <taxon>Leotiomycetes</taxon>
        <taxon>Helotiales</taxon>
        <taxon>Hyaloscyphaceae</taxon>
        <taxon>Hyaloscypha</taxon>
        <taxon>Hyaloscypha bicolor</taxon>
    </lineage>
</organism>
<dbReference type="SUPFAM" id="SSF48403">
    <property type="entry name" value="Ankyrin repeat"/>
    <property type="match status" value="1"/>
</dbReference>
<dbReference type="Pfam" id="PF24883">
    <property type="entry name" value="NPHP3_N"/>
    <property type="match status" value="1"/>
</dbReference>
<proteinExistence type="predicted"/>
<dbReference type="Gene3D" id="3.40.50.300">
    <property type="entry name" value="P-loop containing nucleotide triphosphate hydrolases"/>
    <property type="match status" value="1"/>
</dbReference>
<keyword evidence="5" id="KW-1185">Reference proteome</keyword>
<protein>
    <submittedName>
        <fullName evidence="4">Uncharacterized protein</fullName>
    </submittedName>
</protein>
<feature type="domain" description="GPI inositol-deacylase winged helix" evidence="2">
    <location>
        <begin position="546"/>
        <end position="628"/>
    </location>
</feature>
<gene>
    <name evidence="4" type="ORF">K444DRAFT_659947</name>
</gene>
<keyword evidence="1" id="KW-0677">Repeat</keyword>
<evidence type="ECO:0000259" key="3">
    <source>
        <dbReference type="Pfam" id="PF24883"/>
    </source>
</evidence>
<dbReference type="Gene3D" id="1.25.40.20">
    <property type="entry name" value="Ankyrin repeat-containing domain"/>
    <property type="match status" value="1"/>
</dbReference>
<dbReference type="GeneID" id="36594489"/>
<evidence type="ECO:0000313" key="5">
    <source>
        <dbReference type="Proteomes" id="UP000235371"/>
    </source>
</evidence>
<dbReference type="InterPro" id="IPR027417">
    <property type="entry name" value="P-loop_NTPase"/>
</dbReference>
<sequence>MSALLANASRLKPEIRLAQAISQFEADLSSEHKATFHTYRTQSHNSPPSHTDVMRLAAEIDHRASGKVGGRCFGPRLINVLQAVQQFAALGDVIVGASQNIIACGVWSLVRMTLLFMVTSTSYLEKLSDLFMTVGRSAPRYQTMALLYPLSKSLQSSLSEYFIVVVRLCHQLLKFTQKSILGQLVSSLSDLDPKTYQSELDLWANSVKEEVNLLIGQKIEEEARENSRFRALSNKFSERASHHRKLKTKLRLLESCSTYDYETTWKQTRKVGNATLFSQATQYQNWKGRPDSCTLVYIGKLGSGKSVLLANVIDDLNLYVQNKNIAVAYFFCRHDILESLKARTVIGSLARQLLRPISDLSMAVGFLDETTPALDFEKLFSLLQRALPFNFKAYFILDGLDECDDVERQILIRQLQELQEIFALLLCVSTRLEVDNALGLRLEQFANPSVISIPDNNPDIESFIGAELESCLKSGKLAIGDPALILEIRNALLEGAQGMFLWVALQIKSLCAEKTDEAIRQALADLPKDLSETFSRILRKPEDLGKPYQRPILELITVAHRPLTTEELREALSVVPGDTTFNPARLLNELYSTLTCCGSLIAVDEEELTIRLVHHSVKQFLLSGSEDSNGLPFTECSAHRKMADVIVTYLNYGIFSTQLCTMVVPRIMTASAPSTIIRSALDSSRNARSLALKLLHSGKQLDHDIGKALAGASKNFKPRSVDEFHFYSYAKSYCLYHAWYKLEQEPVVCNLLVELLEREVVDANAMDEYGRMPLWWAVRLGQEAIVKLLLDSGKVDANSNDKRGRIQLCQCRPEG</sequence>
<dbReference type="AlphaFoldDB" id="A0A2J6TNV8"/>
<dbReference type="OrthoDB" id="7464126at2759"/>
<dbReference type="InterPro" id="IPR056884">
    <property type="entry name" value="NPHP3-like_N"/>
</dbReference>
<dbReference type="InterPro" id="IPR036770">
    <property type="entry name" value="Ankyrin_rpt-contain_sf"/>
</dbReference>
<dbReference type="STRING" id="1095630.A0A2J6TNV8"/>
<reference evidence="4 5" key="1">
    <citation type="submission" date="2016-04" db="EMBL/GenBank/DDBJ databases">
        <title>A degradative enzymes factory behind the ericoid mycorrhizal symbiosis.</title>
        <authorList>
            <consortium name="DOE Joint Genome Institute"/>
            <person name="Martino E."/>
            <person name="Morin E."/>
            <person name="Grelet G."/>
            <person name="Kuo A."/>
            <person name="Kohler A."/>
            <person name="Daghino S."/>
            <person name="Barry K."/>
            <person name="Choi C."/>
            <person name="Cichocki N."/>
            <person name="Clum A."/>
            <person name="Copeland A."/>
            <person name="Hainaut M."/>
            <person name="Haridas S."/>
            <person name="Labutti K."/>
            <person name="Lindquist E."/>
            <person name="Lipzen A."/>
            <person name="Khouja H.-R."/>
            <person name="Murat C."/>
            <person name="Ohm R."/>
            <person name="Olson A."/>
            <person name="Spatafora J."/>
            <person name="Veneault-Fourrey C."/>
            <person name="Henrissat B."/>
            <person name="Grigoriev I."/>
            <person name="Martin F."/>
            <person name="Perotto S."/>
        </authorList>
    </citation>
    <scope>NUCLEOTIDE SEQUENCE [LARGE SCALE GENOMIC DNA]</scope>
    <source>
        <strain evidence="4 5">E</strain>
    </source>
</reference>
<dbReference type="InterPro" id="IPR002110">
    <property type="entry name" value="Ankyrin_rpt"/>
</dbReference>
<evidence type="ECO:0000256" key="1">
    <source>
        <dbReference type="ARBA" id="ARBA00022737"/>
    </source>
</evidence>
<dbReference type="InParanoid" id="A0A2J6TNV8"/>
<dbReference type="Pfam" id="PF00023">
    <property type="entry name" value="Ank"/>
    <property type="match status" value="1"/>
</dbReference>
<accession>A0A2J6TNV8</accession>
<dbReference type="PANTHER" id="PTHR10039">
    <property type="entry name" value="AMELOGENIN"/>
    <property type="match status" value="1"/>
</dbReference>
<dbReference type="EMBL" id="KZ613747">
    <property type="protein sequence ID" value="PMD64705.1"/>
    <property type="molecule type" value="Genomic_DNA"/>
</dbReference>
<dbReference type="PANTHER" id="PTHR10039:SF10">
    <property type="entry name" value="NACHT DOMAIN-CONTAINING PROTEIN"/>
    <property type="match status" value="1"/>
</dbReference>
<feature type="domain" description="Nephrocystin 3-like N-terminal" evidence="3">
    <location>
        <begin position="277"/>
        <end position="419"/>
    </location>
</feature>
<name>A0A2J6TNV8_9HELO</name>